<dbReference type="RefSeq" id="YP_009020831.1">
    <property type="nucleotide sequence ID" value="NC_023835.1"/>
</dbReference>
<accession>W8SIQ8</accession>
<reference evidence="2" key="1">
    <citation type="journal article" date="2014" name="Mitochondrial DNA">
        <title>Complete genome sequence of chloroplast DNA (cpDNA) of Chlorella sorokiniana.</title>
        <authorList>
            <person name="Orsini M."/>
            <person name="Cusano R."/>
            <person name="Costelli C."/>
            <person name="Malavasi V."/>
            <person name="Concas A."/>
            <person name="Angius A."/>
            <person name="Cao G."/>
        </authorList>
    </citation>
    <scope>NUCLEOTIDE SEQUENCE</scope>
    <source>
        <strain evidence="2">Crs4</strain>
    </source>
</reference>
<feature type="domain" description="tRNA(Ile)-lysidine/2-thiocytidine synthase N-terminal" evidence="1">
    <location>
        <begin position="23"/>
        <end position="149"/>
    </location>
</feature>
<dbReference type="Pfam" id="PF01171">
    <property type="entry name" value="ATP_bind_3"/>
    <property type="match status" value="1"/>
</dbReference>
<evidence type="ECO:0000259" key="1">
    <source>
        <dbReference type="Pfam" id="PF01171"/>
    </source>
</evidence>
<sequence length="501" mass="59189">MKQFVAETESILMNQKTLSKNRVLCSFSGGQDSTIAFFVLFHRKRLSCQTINLLYFHHFWQIQNFQASKGIFHLSFNLKVPYTLILSNLSLENENRSRNWRRKKLFKFYNLQHSSLVVTGHSHTDRVETNLNNLIRGTSPKGVSSLKNFGGFPEASFNTPQYFTNSCFCSLVCSTSFVSFRLLTQPQQRKFVNKSKVRSKIFFSPNNSGFEKSISLFLQGKFVRKSRLTNEKSPSFNQHKWQIIFCKKKLRCHPKDIFLGSRLEESQKKSTNLWFWEQKKIGLTQNVQNNNFFSIFYHNRNSIINSNSFCFSKFFERRIVNLKTPIKNETRVTVSKVAKIYSLPVFHDLTNFSYQSSRNKIRHIVFPVIGYLFQKKVDFSFTQFFSTLRYDTYEGDNTSQKFYFLLEFFSKPSFFYSKLVKNSENLSTPKTLFLIPEILGDWGVFVNQTKMKSFESFLLLYVCRKSDRIFHPYIIKKIMRNYTEREISFYQITNIQSILKV</sequence>
<name>W8SIQ8_CHLSO</name>
<keyword evidence="2" id="KW-0150">Chloroplast</keyword>
<dbReference type="EMBL" id="KJ397925">
    <property type="protein sequence ID" value="AHM23705.1"/>
    <property type="molecule type" value="Genomic_DNA"/>
</dbReference>
<gene>
    <name evidence="2" type="primary">tilS</name>
    <name evidence="2" type="ORF">csorokcp_00023</name>
</gene>
<evidence type="ECO:0000313" key="2">
    <source>
        <dbReference type="EMBL" id="AHM23705.1"/>
    </source>
</evidence>
<geneLocation type="chloroplast" evidence="2"/>
<dbReference type="SUPFAM" id="SSF52402">
    <property type="entry name" value="Adenine nucleotide alpha hydrolases-like"/>
    <property type="match status" value="1"/>
</dbReference>
<organism evidence="2">
    <name type="scientific">Chlorella sorokiniana</name>
    <name type="common">Freshwater green alga</name>
    <dbReference type="NCBI Taxonomy" id="3076"/>
    <lineage>
        <taxon>Eukaryota</taxon>
        <taxon>Viridiplantae</taxon>
        <taxon>Chlorophyta</taxon>
        <taxon>core chlorophytes</taxon>
        <taxon>Trebouxiophyceae</taxon>
        <taxon>Chlorellales</taxon>
        <taxon>Chlorellaceae</taxon>
        <taxon>Chlorella clade</taxon>
        <taxon>Chlorella</taxon>
    </lineage>
</organism>
<dbReference type="InterPro" id="IPR011063">
    <property type="entry name" value="TilS/TtcA_N"/>
</dbReference>
<dbReference type="AlphaFoldDB" id="W8SIQ8"/>
<dbReference type="Gene3D" id="3.40.50.620">
    <property type="entry name" value="HUPs"/>
    <property type="match status" value="1"/>
</dbReference>
<dbReference type="InterPro" id="IPR014729">
    <property type="entry name" value="Rossmann-like_a/b/a_fold"/>
</dbReference>
<protein>
    <submittedName>
        <fullName evidence="2">tRNA(Ile)-lysidine synthetase</fullName>
    </submittedName>
</protein>
<keyword evidence="2" id="KW-0934">Plastid</keyword>
<proteinExistence type="predicted"/>